<name>F6B752_DESCC</name>
<organism evidence="1 2">
    <name type="scientific">Desulfotomaculum nigrificans (strain DSM 14880 / VKM B-2319 / CO-1-SRB)</name>
    <name type="common">Desulfotomaculum carboxydivorans</name>
    <dbReference type="NCBI Taxonomy" id="868595"/>
    <lineage>
        <taxon>Bacteria</taxon>
        <taxon>Bacillati</taxon>
        <taxon>Bacillota</taxon>
        <taxon>Clostridia</taxon>
        <taxon>Eubacteriales</taxon>
        <taxon>Desulfotomaculaceae</taxon>
        <taxon>Desulfotomaculum</taxon>
    </lineage>
</organism>
<proteinExistence type="predicted"/>
<dbReference type="KEGG" id="dca:Desca_1629"/>
<evidence type="ECO:0000313" key="1">
    <source>
        <dbReference type="EMBL" id="AEF94477.1"/>
    </source>
</evidence>
<evidence type="ECO:0000313" key="2">
    <source>
        <dbReference type="Proteomes" id="UP000009226"/>
    </source>
</evidence>
<sequence length="30" mass="3322">MNIELTPEARQYILEKIGGKVTLQCMVEGG</sequence>
<accession>F6B752</accession>
<dbReference type="HOGENOM" id="CLU_3403162_0_0_9"/>
<keyword evidence="2" id="KW-1185">Reference proteome</keyword>
<dbReference type="Proteomes" id="UP000009226">
    <property type="component" value="Chromosome"/>
</dbReference>
<dbReference type="AlphaFoldDB" id="F6B752"/>
<protein>
    <submittedName>
        <fullName evidence="1">Uncharacterized protein</fullName>
    </submittedName>
</protein>
<reference evidence="1" key="1">
    <citation type="submission" date="2011-05" db="EMBL/GenBank/DDBJ databases">
        <title>Complete sequence of Desulfotomaculum carboxydivorans CO-1-SRB.</title>
        <authorList>
            <consortium name="US DOE Joint Genome Institute"/>
            <person name="Lucas S."/>
            <person name="Han J."/>
            <person name="Lapidus A."/>
            <person name="Cheng J.-F."/>
            <person name="Goodwin L."/>
            <person name="Pitluck S."/>
            <person name="Peters L."/>
            <person name="Mikhailova N."/>
            <person name="Lu M."/>
            <person name="Han C."/>
            <person name="Tapia R."/>
            <person name="Land M."/>
            <person name="Hauser L."/>
            <person name="Kyrpides N."/>
            <person name="Ivanova N."/>
            <person name="Pagani I."/>
            <person name="Stams A."/>
            <person name="Plugge C."/>
            <person name="Muyzer G."/>
            <person name="Kuever J."/>
            <person name="Parshina S."/>
            <person name="Ivanova A."/>
            <person name="Nazina T."/>
            <person name="Woyke T."/>
        </authorList>
    </citation>
    <scope>NUCLEOTIDE SEQUENCE [LARGE SCALE GENOMIC DNA]</scope>
    <source>
        <strain evidence="1">CO-1-SRB</strain>
    </source>
</reference>
<gene>
    <name evidence="1" type="ordered locus">Desca_1629</name>
</gene>
<dbReference type="EMBL" id="CP002736">
    <property type="protein sequence ID" value="AEF94477.1"/>
    <property type="molecule type" value="Genomic_DNA"/>
</dbReference>